<dbReference type="InterPro" id="IPR036388">
    <property type="entry name" value="WH-like_DNA-bd_sf"/>
</dbReference>
<dbReference type="Pfam" id="PF00126">
    <property type="entry name" value="HTH_1"/>
    <property type="match status" value="1"/>
</dbReference>
<evidence type="ECO:0000313" key="7">
    <source>
        <dbReference type="Proteomes" id="UP000094291"/>
    </source>
</evidence>
<sequence>MDIPHQRLVYFLVTVEAGSVRKAAARLNIAPSAVSRQLALIESVMEAPLLERSRNGVRPTPVGEMLLAYCRRREALDQAFNEELDAYQRLETGLIVLRVGEGFVGDLIDAPLRDFTERYRGVQLEIDTGSTRQIIDAVVEDQAHIGLMYHERVHPQLRFWHSSPQPLVALMSPAHPLAQGEASTSLTLEDLATHSLALWQVGHGVRQLMDDAFQAAGVRPQVGMQTGSLTVLTHAARANLHMTLLPAFAVARELEDGVLVARDVDCDHFRQAHSHVVTRVGRRMPRAALQLLRHLERWMRAFRGQMIDR</sequence>
<dbReference type="Gene3D" id="1.10.10.10">
    <property type="entry name" value="Winged helix-like DNA-binding domain superfamily/Winged helix DNA-binding domain"/>
    <property type="match status" value="1"/>
</dbReference>
<dbReference type="GO" id="GO:0005829">
    <property type="term" value="C:cytosol"/>
    <property type="evidence" value="ECO:0007669"/>
    <property type="project" value="TreeGrafter"/>
</dbReference>
<dbReference type="AlphaFoldDB" id="A0A1E2V9G3"/>
<dbReference type="Gene3D" id="3.40.190.290">
    <property type="match status" value="1"/>
</dbReference>
<evidence type="ECO:0000256" key="1">
    <source>
        <dbReference type="ARBA" id="ARBA00009437"/>
    </source>
</evidence>
<comment type="caution">
    <text evidence="6">The sequence shown here is derived from an EMBL/GenBank/DDBJ whole genome shotgun (WGS) entry which is preliminary data.</text>
</comment>
<dbReference type="RefSeq" id="WP_068997979.1">
    <property type="nucleotide sequence ID" value="NZ_MDTQ01000001.1"/>
</dbReference>
<dbReference type="InterPro" id="IPR036390">
    <property type="entry name" value="WH_DNA-bd_sf"/>
</dbReference>
<dbReference type="OrthoDB" id="570111at2"/>
<gene>
    <name evidence="6" type="ORF">BFW38_08380</name>
</gene>
<evidence type="ECO:0000313" key="6">
    <source>
        <dbReference type="EMBL" id="ODC03563.1"/>
    </source>
</evidence>
<comment type="similarity">
    <text evidence="1">Belongs to the LysR transcriptional regulatory family.</text>
</comment>
<dbReference type="Pfam" id="PF03466">
    <property type="entry name" value="LysR_substrate"/>
    <property type="match status" value="1"/>
</dbReference>
<dbReference type="InterPro" id="IPR005119">
    <property type="entry name" value="LysR_subst-bd"/>
</dbReference>
<dbReference type="PANTHER" id="PTHR30419">
    <property type="entry name" value="HTH-TYPE TRANSCRIPTIONAL REGULATOR YBHD"/>
    <property type="match status" value="1"/>
</dbReference>
<keyword evidence="3" id="KW-0238">DNA-binding</keyword>
<organism evidence="6 7">
    <name type="scientific">Terasakiispira papahanaumokuakeensis</name>
    <dbReference type="NCBI Taxonomy" id="197479"/>
    <lineage>
        <taxon>Bacteria</taxon>
        <taxon>Pseudomonadati</taxon>
        <taxon>Pseudomonadota</taxon>
        <taxon>Gammaproteobacteria</taxon>
        <taxon>Oceanospirillales</taxon>
        <taxon>Terasakiispira</taxon>
    </lineage>
</organism>
<dbReference type="EMBL" id="MDTQ01000001">
    <property type="protein sequence ID" value="ODC03563.1"/>
    <property type="molecule type" value="Genomic_DNA"/>
</dbReference>
<evidence type="ECO:0000256" key="4">
    <source>
        <dbReference type="ARBA" id="ARBA00023163"/>
    </source>
</evidence>
<dbReference type="InterPro" id="IPR000847">
    <property type="entry name" value="LysR_HTH_N"/>
</dbReference>
<keyword evidence="7" id="KW-1185">Reference proteome</keyword>
<feature type="domain" description="HTH lysR-type" evidence="5">
    <location>
        <begin position="1"/>
        <end position="60"/>
    </location>
</feature>
<accession>A0A1E2V9G3</accession>
<dbReference type="Proteomes" id="UP000094291">
    <property type="component" value="Unassembled WGS sequence"/>
</dbReference>
<evidence type="ECO:0000256" key="2">
    <source>
        <dbReference type="ARBA" id="ARBA00023015"/>
    </source>
</evidence>
<keyword evidence="2" id="KW-0805">Transcription regulation</keyword>
<evidence type="ECO:0000256" key="3">
    <source>
        <dbReference type="ARBA" id="ARBA00023125"/>
    </source>
</evidence>
<dbReference type="STRING" id="197479.BFW38_08380"/>
<evidence type="ECO:0000259" key="5">
    <source>
        <dbReference type="PROSITE" id="PS50931"/>
    </source>
</evidence>
<protein>
    <submittedName>
        <fullName evidence="6">LysR family transcriptional regulator</fullName>
    </submittedName>
</protein>
<dbReference type="PANTHER" id="PTHR30419:SF8">
    <property type="entry name" value="NITROGEN ASSIMILATION TRANSCRIPTIONAL ACTIVATOR-RELATED"/>
    <property type="match status" value="1"/>
</dbReference>
<dbReference type="GO" id="GO:0003700">
    <property type="term" value="F:DNA-binding transcription factor activity"/>
    <property type="evidence" value="ECO:0007669"/>
    <property type="project" value="InterPro"/>
</dbReference>
<dbReference type="PROSITE" id="PS50931">
    <property type="entry name" value="HTH_LYSR"/>
    <property type="match status" value="1"/>
</dbReference>
<dbReference type="InterPro" id="IPR050950">
    <property type="entry name" value="HTH-type_LysR_regulators"/>
</dbReference>
<dbReference type="GO" id="GO:0003677">
    <property type="term" value="F:DNA binding"/>
    <property type="evidence" value="ECO:0007669"/>
    <property type="project" value="UniProtKB-KW"/>
</dbReference>
<keyword evidence="4" id="KW-0804">Transcription</keyword>
<reference evidence="6 7" key="1">
    <citation type="submission" date="2016-08" db="EMBL/GenBank/DDBJ databases">
        <authorList>
            <person name="Seilhamer J.J."/>
        </authorList>
    </citation>
    <scope>NUCLEOTIDE SEQUENCE [LARGE SCALE GENOMIC DNA]</scope>
    <source>
        <strain evidence="6 7">PH27A</strain>
    </source>
</reference>
<dbReference type="SUPFAM" id="SSF46785">
    <property type="entry name" value="Winged helix' DNA-binding domain"/>
    <property type="match status" value="1"/>
</dbReference>
<proteinExistence type="inferred from homology"/>
<dbReference type="SUPFAM" id="SSF53850">
    <property type="entry name" value="Periplasmic binding protein-like II"/>
    <property type="match status" value="1"/>
</dbReference>
<name>A0A1E2V9G3_9GAMM</name>